<feature type="compositionally biased region" description="Low complexity" evidence="2">
    <location>
        <begin position="961"/>
        <end position="974"/>
    </location>
</feature>
<sequence>MKKVRTFKTIVTKAFALFLCLSFIFQQSLIVPVLASEITPDNSAGMGANINNPVDGVYDITAGFTHGSTDFGHFDQFNLTPGDVANLINSVGINKFVALVNNQVNINGLLNILNSGGVFNNGHAVFVSPSGIVIGASGVLNVGALSLITPSQGTYNNFVGGLKANPTEDLTALKTDSQGNITINGKIIARGDVEMYGKDITIAGDGNSSAGILAGLGDKLKNQVLTADNAEQIFNGLVSNAIQDPTGFGFENGKVVIKAQAVNNHAPDSNVTSAGVNIKNAAIVGKDIDISVTASDTIETTADEAGSVKDIVLNIDKYFDMENPYEDFTGARAEAVINIENSKLAAVDNINISTNASATTNISSADKPSSALVLALGNSTKSTIDIKNTKINAGGDLNANAVSENISEIEISNEAEDSDDMKSKALIAVNHTSKADTHVVIDNQSTIKADNLNVKAVNATNNNISVTNTVKYEGDSKDGKKAGNNAASSAGVSLLLKNDRITTNAEVNANTELKGEAKVTAQNLHVSNTAISSSGVVAEEDDKESEKSDTDTSGIFSKIQDILASFSQAGVDSSNPTSGSSASGSGTPAAEMSGVVNINKSEVTTTASIGSTDFNAGGDVSVEANTIDYTTNIASAASSDGAKFAPGAAVIVNSQNNTTKAVIKDNSKVSAKSVKLNATTELPLTLAELKLNILDKSFSLNPQSNGNWDFSGFEGSGDDYAGIDLSDLDFGFIGEDGSPVEFSTQFFNNQATSAANGVTTGIAGAVVYNSIVNDTTASIGNNAVVTASQGDIIANAVNSVVNYNAAGDVSALFKQDDKANGGKFGLGGSVLINNYTNNATASIGKNATVTAGNGKVELTSANEASYMNLVSSGAQAGKFALAGSVLVNNINGNTESKIGEQARVKAAVVNVKAGEGQIKTAANTDGLKDDSLDLNQERSAKDKTSVINIGGAISQQKARKGQSSGKASSGGNNSSGAAIGATVMVNNINKNVKASIGNNAEITATKSVDIKANTETGTLNIGLAGAFTGGVKTKKPASKDSSSQGQDFGNFGNWQDSVGNITDRVENAVSSTDNTVNNATGSSVTDHLQGSDVQGALGSTNNTPNDVTPGTSGTTSQGQNLAGHSGNLMQNEDGSNAVANGSTATNSFSTAAAGVVNVNSNETNVEASIGNATINVGDSLNVEASQDTQGLDIATGVSKAGNLGAGAAINVNSKAGSTNALMNGTNVIFTGSGDRLSVIADETNNNIAVALGVGAAKGGNNTQIAIGGSFNTNLIENSVKSSMNDVDVEGKGNTEIEVIANNYSKSYKGAGGVAYAGGKSNSSGGGATGGGVSGSGTSDGGSTGVGAGVAGNIDVYNKTTKAEITSSEGNKSKLTNVGNVSVEANNKGGATDDVIGFSMGGAISGANTSANFAGAIGVGVFGNEVSALIKNADISSIGDINVNADSNLNLANITGSASISKASKGAGVGIGTVVNVINNIVIAGIEDTIISKSKSVNVNAKETEVLQFLAANLGFNAGVDAKHVGVYPNAIVSVLDSDIKSYITGGSVTSDGNVASKAAYDSDIKGITAVLASDGFVVGGNIVSNVLTNSTTSNVNSTVSAGGQLSSVAEADENIDVIAAGAAISSGKLAVAANIGVNVLDNTTDAKLGGNVTKSGSVNVNASDTTNLKTRGGTLSGSAGTGVGGSIIVDVLVKDVSASISDGANINSDGNVNVNASAKNYSGGDSKLSINLADILNNIDNIDLENYEELKDWQMTYDLVGGGSTALSGSLITKVVNNNVTASVGNAVVNSGSLNVAASEDVVINAIVGNISGGAGKTIGGSAFVNVVTGTTEAKIAKGANVTTTSKGVSVIADNKQSIRTIMVMGGGGQIAVNGSANVNVFNNNTLATVEDGVTIDSKGAVKVDAAEKTEVESINIAASAGSNIAAGGVIYVNTFSSDVKATVGKKEGEQTSITAGGDIDVNADSKSAFGATMMMAGLGGTAGVSGAAVVNVVDAVVSSYVVNSLLSNAGHDINVLANSNFNNWKYSNNSLYDTMSKTESYLTGKIDEIDMDNFTPIVNILSLSGAGTAAVGAVAVANTVTNNVSAVVENSNITNTNSLNVSATTASQTYDALASLAGSGVASVTGSALVNLIEGETKAAVIGTTVERGSVYVNAADNAYMDGILLGVAGAGTAAVTASVNTNLTENKVNAVIDESTIRDADKVSVKSESNKKASTLASGIAVSGGAGVNGLVIVNQNETENNAKITNSTIKTKNDVKVEGKSSFKTFDALASAGVSTVAVNAAAISNIAANKNTASIENTNISESGSVTVNAESTNDIKGNNISLGVGGGAIGLSALVNLVESETKAFINNSDPSKIIKTAALNVKANDSINLDMNVGVLTAGGVSAAGAANVNIINNAVLAEIKSQSEISASSVNVNAVSDMDINILTASAAVGAFGGAASVAVTSIGGKFDDSNTDAYLKTDDGGNLVDKAISQTGVKVSENSKGGTVANVNANIKSDGDVNVKASNNLNLDKTNAQAVAGFGSLAGNVLVTNMKYNTSASMQGDVTGKNISVNANNTVKANTTAYSASLSGVNFGGNVAYFTNDATTSAAINGGTIKGTNVAVNATSKDTTSVNSTGASVSGANINATVALTESNNKVSAAINNKVNINADKLDVIADNTSSLTSELASLSASVISGQVVINKAESSAITSAIVDATGTINAADMNVITSTGGISAKSIVNMGGVSLAGVDVTSQGAIVKAQFDSAIKGDAEIVNKNSDKTGSTNVYAGVKTGTTEAGEIKAEASAKQVKAGLAGVGVTSLNANVSAATDVTINPANLKTDNLNVFSKLNRTANVGSESGSLSAIELSTLDMDAYAGGSNTITIAGNTEVEKAINVQLGDKANVNTSIMNQSISLVGANVNTADAVIDTDTTINIGGNLSMDNMTVNSNVERNTVNSSESSGGGFVDVNSYKMTTNSGGDSTINITANIQGDSKNAVDVTSTAKNTANTRISSKSAGLAAIAKNETKNTITATNKINVNGANIKTNGGDISIKADSENRVLMRQNEQGAGAIVIRGGKINNSINSIADVEFNNANIEAENVNVSASAKLGTIGDKEISYRVGVSGFSATHDADISNDITQNSNIKFNNSTVKAKQNMNVKARTESTLKQKIYTEGDGFVTKNVATSNLKVTNNNNITISKGSTLEANDLNLAMDSKNILHSESVTNADHFGGLDPEAHANLELTINNTINNSGELKGKDTVQINFMKDDSVNELTQLAELTVDAAVATGDADGYLKYNVNNNLNVNEGASISSGKDVAIRYSDGDYKLNSRVHSKKTSYLLFGIPITVEDDYSNVSRGGTSKLTLNGEITAGSESKYNFEIDRDGNVVEHSGFEDKYEKVDSDKVISAEQQEKDNEKVISEVKDEIENINNEIAEMKKNQEANSKEIAEYEQKLEQYQTLLDSLNANKDNTITMDNIENQIKDKVNEKIEDADNFWSNYNKYANEHKGEGGDLFDKYVDTLSIENKAEVKSAYHSVADNITTDAESGLAIFKQGDLISIISDKDSVQESIDRLEQVVNNYTQQLNNLKIKGEGLISSIQSNSESLSAMNDQLKYLEDLRGSFTDTSVGKPYFKFDNLDIPNAKIEISGIDMKVVKDSNGNESLAPNIEGNGNFHIFAPTVEVTNYSDYDLVFGNINYNTSGNSGLIINDVTYNHLANKDTPVADNVHLLSGDTTGDFNPGISIKNLYDHNNPVAGGSIVSNIIMNGLINFNNGYLSIWNESGDITIKSLINTASKDIIATQGNAVYTGGGSFEIKENDRFVAGKDVTVNASNIKVDGLVQAGYGDRNIVITEDMIKPENLVVDPNTGEKNMVDTAYLDNSNGNIKVLYVDGKLLVFNTQQEGGNVNFTGSVSGSGTVKYTDGFANVNIQNKTDKELVVNNLANDRMNGQFTNRGSLKSDNIINQGHSEALTNIDSNGKISILGFLKHGHNRQNTDGAGQLTIKSDNGIAVNEKRGSNGELLATVDSVGNTVIENGNNSGITIDGKVLNDGAINVKNNGSEGVSVNSIIENSNGTLKVDNTQGNVTISEKGTLQNSNGNIEIKNTGEGKVSIIGKIKNLLKGDTKIDSQGEQGIEISGTVTNTDGIVEISNKKAGVTISGLVENKKGKTTVKNEGSDGIKVTSAGKIQNNNGQLELENTGKGGMKLEGKVKTSTGDIKLTNKDSDIVIGHKDTDFNIESGSNVVINQTNGDVLNAGVDKTLISAASDLIMTVNGGSVGKRAQTDKPAYSIDASTRDYTKSLNVNIKGKVNIEANAKDGVKDSGLVNLTAKKSDLNVDKIKTDGDIVLTAADWKYQDEENPDPNNDPYYRGYSIRNASTDKSQANLEGKNISVISSNEIGEKGNALTYNQRTDLDANAKVGFEAENDIYLDGSAKGDKTNIAYLVSKRGSIDFALGSDAEIHEITSNNHLHIQSRAKNLTIYNLGKLTSLGEDFNDLLYPHDKIKLGGNSMDVVPQTVAIEVLDANGGAEANSTLKIYNAYVRGANNGKGSYEQYLDQTFQTADVSLMADNIYAHAYDAAKSDVYTNNRPGGFDPTLDTVYTDLNGNEAHATGFNTVGEGAKLSFDLQGVSREMVKSATGDDSTRSYNETDKFQTIEFFNNKYQIPDGKAYKAHEVTLSVNSSDESEETGNNRGLNINKIYADNAYVDTKDLNLSVRDGLITNYAEFRNGNRFGEGNYPGDYRWLTVVDNDFRRLVDSTLQLYTEKTGSFGLDMGNLVILRSKAPAVNYNPYEVANLFRNENSFYRLTYKDDKIQYNTTTPDFKDIDKATYKATKRVSMRFPTKDQNLQSNVAVYDISKTGALIDNPNNLKIGDKKHVKLLYEDMDIDVDVEVVRITDNGFAGVKFINMNKSTANKILYLNLSRANSMKENYTSQLP</sequence>
<feature type="chain" id="PRO_5038832922" description="Filamentous haemagglutinin FhaB/tRNA nuclease CdiA-like TPS domain-containing protein" evidence="3">
    <location>
        <begin position="36"/>
        <end position="4920"/>
    </location>
</feature>
<keyword evidence="3" id="KW-0732">Signal</keyword>
<accession>A0A9D1F0W6</accession>
<dbReference type="SUPFAM" id="SSF141371">
    <property type="entry name" value="PilZ domain-like"/>
    <property type="match status" value="1"/>
</dbReference>
<name>A0A9D1F0W6_9BACT</name>
<feature type="region of interest" description="Disordered" evidence="2">
    <location>
        <begin position="532"/>
        <end position="554"/>
    </location>
</feature>
<reference evidence="4" key="1">
    <citation type="submission" date="2020-10" db="EMBL/GenBank/DDBJ databases">
        <authorList>
            <person name="Gilroy R."/>
        </authorList>
    </citation>
    <scope>NUCLEOTIDE SEQUENCE</scope>
    <source>
        <strain evidence="4">6276</strain>
    </source>
</reference>
<feature type="signal peptide" evidence="3">
    <location>
        <begin position="1"/>
        <end position="35"/>
    </location>
</feature>
<feature type="compositionally biased region" description="Polar residues" evidence="2">
    <location>
        <begin position="1039"/>
        <end position="1055"/>
    </location>
</feature>
<evidence type="ECO:0000313" key="4">
    <source>
        <dbReference type="EMBL" id="HIS37154.1"/>
    </source>
</evidence>
<feature type="compositionally biased region" description="Low complexity" evidence="2">
    <location>
        <begin position="1110"/>
        <end position="1119"/>
    </location>
</feature>
<feature type="region of interest" description="Disordered" evidence="2">
    <location>
        <begin position="1072"/>
        <end position="1142"/>
    </location>
</feature>
<keyword evidence="1" id="KW-0175">Coiled coil</keyword>
<evidence type="ECO:0008006" key="6">
    <source>
        <dbReference type="Google" id="ProtNLM"/>
    </source>
</evidence>
<evidence type="ECO:0000256" key="3">
    <source>
        <dbReference type="SAM" id="SignalP"/>
    </source>
</evidence>
<evidence type="ECO:0000256" key="1">
    <source>
        <dbReference type="SAM" id="Coils"/>
    </source>
</evidence>
<dbReference type="InterPro" id="IPR047881">
    <property type="entry name" value="LktA_repeat"/>
</dbReference>
<dbReference type="Gene3D" id="2.40.10.220">
    <property type="entry name" value="predicted glycosyltransferase like domains"/>
    <property type="match status" value="1"/>
</dbReference>
<proteinExistence type="predicted"/>
<feature type="compositionally biased region" description="Low complexity" evidence="2">
    <location>
        <begin position="573"/>
        <end position="590"/>
    </location>
</feature>
<dbReference type="NCBIfam" id="NF012206">
    <property type="entry name" value="LktA_tand_53"/>
    <property type="match status" value="9"/>
</dbReference>
<comment type="caution">
    <text evidence="4">The sequence shown here is derived from an EMBL/GenBank/DDBJ whole genome shotgun (WGS) entry which is preliminary data.</text>
</comment>
<reference evidence="4" key="2">
    <citation type="journal article" date="2021" name="PeerJ">
        <title>Extensive microbial diversity within the chicken gut microbiome revealed by metagenomics and culture.</title>
        <authorList>
            <person name="Gilroy R."/>
            <person name="Ravi A."/>
            <person name="Getino M."/>
            <person name="Pursley I."/>
            <person name="Horton D.L."/>
            <person name="Alikhan N.F."/>
            <person name="Baker D."/>
            <person name="Gharbi K."/>
            <person name="Hall N."/>
            <person name="Watson M."/>
            <person name="Adriaenssens E.M."/>
            <person name="Foster-Nyarko E."/>
            <person name="Jarju S."/>
            <person name="Secka A."/>
            <person name="Antonio M."/>
            <person name="Oren A."/>
            <person name="Chaudhuri R.R."/>
            <person name="La Ragione R."/>
            <person name="Hildebrand F."/>
            <person name="Pallen M.J."/>
        </authorList>
    </citation>
    <scope>NUCLEOTIDE SEQUENCE</scope>
    <source>
        <strain evidence="4">6276</strain>
    </source>
</reference>
<feature type="region of interest" description="Disordered" evidence="2">
    <location>
        <begin position="952"/>
        <end position="974"/>
    </location>
</feature>
<feature type="coiled-coil region" evidence="1">
    <location>
        <begin position="3548"/>
        <end position="3575"/>
    </location>
</feature>
<feature type="compositionally biased region" description="Polar residues" evidence="2">
    <location>
        <begin position="1072"/>
        <end position="1109"/>
    </location>
</feature>
<protein>
    <recommendedName>
        <fullName evidence="6">Filamentous haemagglutinin FhaB/tRNA nuclease CdiA-like TPS domain-containing protein</fullName>
    </recommendedName>
</protein>
<dbReference type="Proteomes" id="UP000823928">
    <property type="component" value="Unassembled WGS sequence"/>
</dbReference>
<feature type="region of interest" description="Disordered" evidence="2">
    <location>
        <begin position="1030"/>
        <end position="1055"/>
    </location>
</feature>
<feature type="coiled-coil region" evidence="1">
    <location>
        <begin position="3393"/>
        <end position="3452"/>
    </location>
</feature>
<dbReference type="EMBL" id="DVIU01000217">
    <property type="protein sequence ID" value="HIS37154.1"/>
    <property type="molecule type" value="Genomic_DNA"/>
</dbReference>
<organism evidence="4 5">
    <name type="scientific">Candidatus Scatousia excrementigallinarum</name>
    <dbReference type="NCBI Taxonomy" id="2840935"/>
    <lineage>
        <taxon>Bacteria</taxon>
        <taxon>Candidatus Scatousia</taxon>
    </lineage>
</organism>
<evidence type="ECO:0000256" key="2">
    <source>
        <dbReference type="SAM" id="MobiDB-lite"/>
    </source>
</evidence>
<evidence type="ECO:0000313" key="5">
    <source>
        <dbReference type="Proteomes" id="UP000823928"/>
    </source>
</evidence>
<feature type="region of interest" description="Disordered" evidence="2">
    <location>
        <begin position="569"/>
        <end position="590"/>
    </location>
</feature>
<gene>
    <name evidence="4" type="ORF">IAC10_11100</name>
</gene>
<feature type="compositionally biased region" description="Polar residues" evidence="2">
    <location>
        <begin position="1127"/>
        <end position="1138"/>
    </location>
</feature>